<keyword evidence="4" id="KW-0812">Transmembrane</keyword>
<evidence type="ECO:0000313" key="7">
    <source>
        <dbReference type="Proteomes" id="UP001580346"/>
    </source>
</evidence>
<keyword evidence="4" id="KW-0472">Membrane</keyword>
<proteinExistence type="predicted"/>
<dbReference type="PROSITE" id="PS01124">
    <property type="entry name" value="HTH_ARAC_FAMILY_2"/>
    <property type="match status" value="1"/>
</dbReference>
<evidence type="ECO:0000256" key="4">
    <source>
        <dbReference type="SAM" id="Phobius"/>
    </source>
</evidence>
<feature type="transmembrane region" description="Helical" evidence="4">
    <location>
        <begin position="284"/>
        <end position="307"/>
    </location>
</feature>
<reference evidence="6 7" key="1">
    <citation type="submission" date="2024-09" db="EMBL/GenBank/DDBJ databases">
        <title>Paenibacillus zeirhizospherea sp. nov., isolated from surface of the maize (Zea mays) roots in a horticulture field, Hungary.</title>
        <authorList>
            <person name="Marton D."/>
            <person name="Farkas M."/>
            <person name="Bedics A."/>
            <person name="Toth E."/>
            <person name="Tancsics A."/>
            <person name="Boka K."/>
            <person name="Maroti G."/>
            <person name="Kriszt B."/>
            <person name="Cserhati M."/>
        </authorList>
    </citation>
    <scope>NUCLEOTIDE SEQUENCE [LARGE SCALE GENOMIC DNA]</scope>
    <source>
        <strain evidence="6 7">KCTC 33519</strain>
    </source>
</reference>
<dbReference type="Proteomes" id="UP001580346">
    <property type="component" value="Unassembled WGS sequence"/>
</dbReference>
<dbReference type="SMART" id="SM00342">
    <property type="entry name" value="HTH_ARAC"/>
    <property type="match status" value="1"/>
</dbReference>
<dbReference type="InterPro" id="IPR018060">
    <property type="entry name" value="HTH_AraC"/>
</dbReference>
<sequence length="762" mass="86754">MPRYLVRLFVFTLLLVAVPVVSTGTISYFIAKQDIEKKVNESNEQILLQNKTRIEQIFKNVEMGAVQYINSPLAANLYDRALTADDFQNITALSKGLYNLHSIAGVTDTFLINLDHDWMISELGFTPSGTFPDRDRMSEYALQSKKMYWRAEAANQADQPADEVADPYKIRLIVKLPMINSSSQPKGMLIVDLSYNELEQDLRQNTEWRNIYVLNSEGEPFLSSPGSPKIGDAVLTELKAYSAVETGYFEEQGLAVNVLGSDPHNWTYVSIVSIQEITKESRKIALVTVNACVLIFSVIAVFAYFGSRRMYEPIRRMFAIMQQFGGEADDAGKKDEFAYIEERLHILFSSRRQLQQQLQQQLQGQRGQIKEFFLHKLFMGQVTEREFVYKSGVYGIADNSALLGVLVIQIDTLQDTRYTEKDKELLLFAIHNIVGELIPSHNLIGSLLLDQSQVSLITSDLDRPDELKALFHQLAGQIQSKVRELLQLQVSIGISRAFHRYAGAMNAYSEALEALKRRISLGYHVIVSYDDIESSSVVSIQPDASWAYLENSLIHALQAGDEASALEHFDRYVRSIMEQNVPFNDFQILMLELITRIYRLVQQHGGALNSLLGTNSAVQQFLKLSTAADIESWFKTKLFPLALSFLKEQIDSQYMSIARQVVQMIHDAYDQDITLDACSEKLKFHPVYLSRVFKKEIGVTFSEYLTEYRINMAKLWLKDSSLKVNEIAERLSYRNATGFIRTFRKQTGMTPGQYREEHSKSS</sequence>
<dbReference type="EMBL" id="JBHHMI010000004">
    <property type="protein sequence ID" value="MFB5266416.1"/>
    <property type="molecule type" value="Genomic_DNA"/>
</dbReference>
<evidence type="ECO:0000256" key="1">
    <source>
        <dbReference type="ARBA" id="ARBA00023015"/>
    </source>
</evidence>
<dbReference type="InterPro" id="IPR020449">
    <property type="entry name" value="Tscrpt_reg_AraC-type_HTH"/>
</dbReference>
<dbReference type="Pfam" id="PF12833">
    <property type="entry name" value="HTH_18"/>
    <property type="match status" value="1"/>
</dbReference>
<comment type="caution">
    <text evidence="6">The sequence shown here is derived from an EMBL/GenBank/DDBJ whole genome shotgun (WGS) entry which is preliminary data.</text>
</comment>
<name>A0ABV5AQD1_9BACL</name>
<dbReference type="PANTHER" id="PTHR43280">
    <property type="entry name" value="ARAC-FAMILY TRANSCRIPTIONAL REGULATOR"/>
    <property type="match status" value="1"/>
</dbReference>
<keyword evidence="3" id="KW-0804">Transcription</keyword>
<accession>A0ABV5AQD1</accession>
<evidence type="ECO:0000256" key="2">
    <source>
        <dbReference type="ARBA" id="ARBA00023125"/>
    </source>
</evidence>
<dbReference type="PANTHER" id="PTHR43280:SF10">
    <property type="entry name" value="REGULATORY PROTEIN POCR"/>
    <property type="match status" value="1"/>
</dbReference>
<dbReference type="SUPFAM" id="SSF46689">
    <property type="entry name" value="Homeodomain-like"/>
    <property type="match status" value="2"/>
</dbReference>
<dbReference type="PRINTS" id="PR00032">
    <property type="entry name" value="HTHARAC"/>
</dbReference>
<organism evidence="6 7">
    <name type="scientific">Paenibacillus enshidis</name>
    <dbReference type="NCBI Taxonomy" id="1458439"/>
    <lineage>
        <taxon>Bacteria</taxon>
        <taxon>Bacillati</taxon>
        <taxon>Bacillota</taxon>
        <taxon>Bacilli</taxon>
        <taxon>Bacillales</taxon>
        <taxon>Paenibacillaceae</taxon>
        <taxon>Paenibacillus</taxon>
    </lineage>
</organism>
<keyword evidence="4" id="KW-1133">Transmembrane helix</keyword>
<dbReference type="Gene3D" id="1.10.10.60">
    <property type="entry name" value="Homeodomain-like"/>
    <property type="match status" value="2"/>
</dbReference>
<dbReference type="InterPro" id="IPR009057">
    <property type="entry name" value="Homeodomain-like_sf"/>
</dbReference>
<keyword evidence="1" id="KW-0805">Transcription regulation</keyword>
<evidence type="ECO:0000256" key="3">
    <source>
        <dbReference type="ARBA" id="ARBA00023163"/>
    </source>
</evidence>
<feature type="domain" description="HTH araC/xylS-type" evidence="5">
    <location>
        <begin position="659"/>
        <end position="757"/>
    </location>
</feature>
<protein>
    <submittedName>
        <fullName evidence="6">Helix-turn-helix transcriptional regulator</fullName>
    </submittedName>
</protein>
<evidence type="ECO:0000259" key="5">
    <source>
        <dbReference type="PROSITE" id="PS01124"/>
    </source>
</evidence>
<dbReference type="RefSeq" id="WP_375354125.1">
    <property type="nucleotide sequence ID" value="NZ_JBHHMI010000004.1"/>
</dbReference>
<dbReference type="Pfam" id="PF17853">
    <property type="entry name" value="GGDEF_2"/>
    <property type="match status" value="1"/>
</dbReference>
<gene>
    <name evidence="6" type="ORF">ACE41H_06405</name>
</gene>
<evidence type="ECO:0000313" key="6">
    <source>
        <dbReference type="EMBL" id="MFB5266416.1"/>
    </source>
</evidence>
<keyword evidence="7" id="KW-1185">Reference proteome</keyword>
<dbReference type="InterPro" id="IPR041522">
    <property type="entry name" value="CdaR_GGDEF"/>
</dbReference>
<keyword evidence="2" id="KW-0238">DNA-binding</keyword>